<dbReference type="EMBL" id="CP003557">
    <property type="protein sequence ID" value="AFN74210.1"/>
    <property type="molecule type" value="Genomic_DNA"/>
</dbReference>
<feature type="domain" description="Glycoside hydrolase family 2" evidence="8">
    <location>
        <begin position="713"/>
        <end position="814"/>
    </location>
</feature>
<keyword evidence="2 9" id="KW-0378">Hydrolase</keyword>
<dbReference type="SUPFAM" id="SSF51445">
    <property type="entry name" value="(Trans)glycosidases"/>
    <property type="match status" value="1"/>
</dbReference>
<dbReference type="Gene3D" id="2.60.120.260">
    <property type="entry name" value="Galactose-binding domain-like"/>
    <property type="match status" value="1"/>
</dbReference>
<keyword evidence="10" id="KW-1185">Reference proteome</keyword>
<dbReference type="Pfam" id="PF02837">
    <property type="entry name" value="Glyco_hydro_2_N"/>
    <property type="match status" value="1"/>
</dbReference>
<dbReference type="InterPro" id="IPR006102">
    <property type="entry name" value="Ig-like_GH2"/>
</dbReference>
<sequence>MRTQLICLLMFVFLSLMPEIKGQYYDGDLHRDGKRMLFDFGWRFYSGDIKDAEKPDFDDADWRILDLPHDWSIEGKIDKNAPAGGNGGYYPTGVGWYRKHFEVSANDLEKIIWIEFDGVYMNSDVWVNGIHLGNRPYGYSSFYYDITKYLKKGNNVIAVRVDNSKQPNSRWYSGSGIYRNVWLIKQNKLHLAHWGVFVTTPEISSDSALVDINTQIDNEYNSSIEAELFIVIEDNEGNIVASAEKKFAAKPGESLTINNKLWIQRPKLWSVDSPDLYTLKQSILKDGKISDGLNTVFGIRKIFYDADKGFFLNDKHIKMNGVCLHHDGGAVGAAVPLGVWKYRLEKLKKMGCNAVRTAHNPPAPEFLDLCDQMGFLVMDEAFDEWRSGKRKYGYHVYFDQWYEKDLISMIHRDRNHPSIVIWSVGNEVPDQKTEEGTEILQMLTNICHREDPTRPVTQACDNIAADGGSTVLSFLNALDIVGYNYVDRWHERRELYYSIDKLDHPEWKMIGTENRSNHGVFRGNYSLGDDPATVNPNYNYDMIDAEQLWKFTKMHDYVIGDFMWTGIDYLGEARWPFRSWNFGVLDLCGFEKDGYYFYQSQWTTKPMIHLFPHWNWEGRGGQIIPVICYTNCNDVELFLNGKSYGKKRLEFPRQGNSGGWNKYANPVVNPTTADLHLQWDIPYEPGVIKAVGMKNGQVVCTQELRTAGKPYAIRLIPDRDTINVSERGVANIKVEVVDKNNNVVPTAGNLIEFSIIGKGKIIGVENGNPLDHSSSKSNKRKTYNGLALVVLQASDEEGAIRLTAKSEGLKEASINIVSVK</sequence>
<dbReference type="InterPro" id="IPR006101">
    <property type="entry name" value="Glyco_hydro_2"/>
</dbReference>
<dbReference type="HOGENOM" id="CLU_006501_0_1_10"/>
<dbReference type="GO" id="GO:0004553">
    <property type="term" value="F:hydrolase activity, hydrolyzing O-glycosyl compounds"/>
    <property type="evidence" value="ECO:0007669"/>
    <property type="project" value="InterPro"/>
</dbReference>
<dbReference type="InterPro" id="IPR008979">
    <property type="entry name" value="Galactose-bd-like_sf"/>
</dbReference>
<evidence type="ECO:0000313" key="10">
    <source>
        <dbReference type="Proteomes" id="UP000009011"/>
    </source>
</evidence>
<evidence type="ECO:0000313" key="9">
    <source>
        <dbReference type="EMBL" id="AFN74210.1"/>
    </source>
</evidence>
<dbReference type="Gene3D" id="3.20.20.80">
    <property type="entry name" value="Glycosidases"/>
    <property type="match status" value="1"/>
</dbReference>
<dbReference type="STRING" id="1191523.MROS_0969"/>
<accession>I6Z4X9</accession>
<dbReference type="KEGG" id="mro:MROS_0969"/>
<dbReference type="Proteomes" id="UP000009011">
    <property type="component" value="Chromosome"/>
</dbReference>
<dbReference type="InterPro" id="IPR017853">
    <property type="entry name" value="GH"/>
</dbReference>
<protein>
    <submittedName>
        <fullName evidence="9">Glycoside hydrolase family 2 sugar binding protein</fullName>
    </submittedName>
</protein>
<name>I6Z4X9_MELRP</name>
<dbReference type="PATRIC" id="fig|1191523.3.peg.1023"/>
<dbReference type="InterPro" id="IPR040605">
    <property type="entry name" value="Glyco_hydro2_dom5"/>
</dbReference>
<dbReference type="InterPro" id="IPR006104">
    <property type="entry name" value="Glyco_hydro_2_N"/>
</dbReference>
<evidence type="ECO:0000259" key="6">
    <source>
        <dbReference type="Pfam" id="PF02837"/>
    </source>
</evidence>
<dbReference type="Pfam" id="PF18565">
    <property type="entry name" value="Glyco_hydro2_C5"/>
    <property type="match status" value="1"/>
</dbReference>
<feature type="domain" description="Glycoside hydrolase family 2 immunoglobulin-like beta-sandwich" evidence="4">
    <location>
        <begin position="198"/>
        <end position="300"/>
    </location>
</feature>
<keyword evidence="3" id="KW-0326">Glycosidase</keyword>
<dbReference type="PANTHER" id="PTHR42732:SF1">
    <property type="entry name" value="BETA-MANNOSIDASE"/>
    <property type="match status" value="1"/>
</dbReference>
<reference evidence="9 10" key="1">
    <citation type="journal article" date="2013" name="PLoS ONE">
        <title>Genomic analysis of Melioribacter roseus, facultatively anaerobic organotrophic bacterium representing a novel deep lineage within Bacteriodetes/Chlorobi group.</title>
        <authorList>
            <person name="Kadnikov V.V."/>
            <person name="Mardanov A.V."/>
            <person name="Podosokorskaya O.A."/>
            <person name="Gavrilov S.N."/>
            <person name="Kublanov I.V."/>
            <person name="Beletsky A.V."/>
            <person name="Bonch-Osmolovskaya E.A."/>
            <person name="Ravin N.V."/>
        </authorList>
    </citation>
    <scope>NUCLEOTIDE SEQUENCE [LARGE SCALE GENOMIC DNA]</scope>
    <source>
        <strain evidence="10">JCM 17771 / P3M-2</strain>
    </source>
</reference>
<dbReference type="Pfam" id="PF16355">
    <property type="entry name" value="DUF4982"/>
    <property type="match status" value="1"/>
</dbReference>
<proteinExistence type="inferred from homology"/>
<dbReference type="Gene3D" id="2.60.40.10">
    <property type="entry name" value="Immunoglobulins"/>
    <property type="match status" value="3"/>
</dbReference>
<dbReference type="eggNOG" id="COG3250">
    <property type="taxonomic scope" value="Bacteria"/>
</dbReference>
<evidence type="ECO:0000256" key="2">
    <source>
        <dbReference type="ARBA" id="ARBA00022801"/>
    </source>
</evidence>
<comment type="similarity">
    <text evidence="1">Belongs to the glycosyl hydrolase 2 family.</text>
</comment>
<evidence type="ECO:0000259" key="4">
    <source>
        <dbReference type="Pfam" id="PF00703"/>
    </source>
</evidence>
<dbReference type="SUPFAM" id="SSF49303">
    <property type="entry name" value="beta-Galactosidase/glucuronidase domain"/>
    <property type="match status" value="1"/>
</dbReference>
<dbReference type="InterPro" id="IPR036156">
    <property type="entry name" value="Beta-gal/glucu_dom_sf"/>
</dbReference>
<dbReference type="PRINTS" id="PR00132">
    <property type="entry name" value="GLHYDRLASE2"/>
</dbReference>
<dbReference type="InterPro" id="IPR051913">
    <property type="entry name" value="GH2_Domain-Containing"/>
</dbReference>
<gene>
    <name evidence="9" type="ordered locus">MROS_0969</name>
</gene>
<evidence type="ECO:0000256" key="3">
    <source>
        <dbReference type="ARBA" id="ARBA00023295"/>
    </source>
</evidence>
<dbReference type="Pfam" id="PF00703">
    <property type="entry name" value="Glyco_hydro_2"/>
    <property type="match status" value="1"/>
</dbReference>
<dbReference type="OrthoDB" id="9801077at2"/>
<dbReference type="InterPro" id="IPR006103">
    <property type="entry name" value="Glyco_hydro_2_cat"/>
</dbReference>
<dbReference type="Pfam" id="PF02836">
    <property type="entry name" value="Glyco_hydro_2_C"/>
    <property type="match status" value="1"/>
</dbReference>
<dbReference type="SUPFAM" id="SSF49785">
    <property type="entry name" value="Galactose-binding domain-like"/>
    <property type="match status" value="1"/>
</dbReference>
<feature type="domain" description="Glycosyl hydrolases family 2 sugar binding" evidence="6">
    <location>
        <begin position="93"/>
        <end position="185"/>
    </location>
</feature>
<organism evidence="9 10">
    <name type="scientific">Melioribacter roseus (strain DSM 23840 / JCM 17771 / VKM B-2668 / P3M-2)</name>
    <dbReference type="NCBI Taxonomy" id="1191523"/>
    <lineage>
        <taxon>Bacteria</taxon>
        <taxon>Pseudomonadati</taxon>
        <taxon>Ignavibacteriota</taxon>
        <taxon>Ignavibacteria</taxon>
        <taxon>Ignavibacteriales</taxon>
        <taxon>Melioribacteraceae</taxon>
        <taxon>Melioribacter</taxon>
    </lineage>
</organism>
<dbReference type="PROSITE" id="PS00608">
    <property type="entry name" value="GLYCOSYL_HYDROL_F2_2"/>
    <property type="match status" value="1"/>
</dbReference>
<dbReference type="RefSeq" id="WP_014855646.1">
    <property type="nucleotide sequence ID" value="NC_018178.1"/>
</dbReference>
<dbReference type="InterPro" id="IPR032311">
    <property type="entry name" value="DUF4982"/>
</dbReference>
<feature type="domain" description="DUF4982" evidence="7">
    <location>
        <begin position="621"/>
        <end position="700"/>
    </location>
</feature>
<evidence type="ECO:0000259" key="5">
    <source>
        <dbReference type="Pfam" id="PF02836"/>
    </source>
</evidence>
<dbReference type="InterPro" id="IPR013783">
    <property type="entry name" value="Ig-like_fold"/>
</dbReference>
<evidence type="ECO:0000259" key="8">
    <source>
        <dbReference type="Pfam" id="PF18565"/>
    </source>
</evidence>
<evidence type="ECO:0000259" key="7">
    <source>
        <dbReference type="Pfam" id="PF16355"/>
    </source>
</evidence>
<feature type="domain" description="Glycoside hydrolase family 2 catalytic" evidence="5">
    <location>
        <begin position="307"/>
        <end position="569"/>
    </location>
</feature>
<dbReference type="InterPro" id="IPR023232">
    <property type="entry name" value="Glyco_hydro_2_AS"/>
</dbReference>
<dbReference type="AlphaFoldDB" id="I6Z4X9"/>
<dbReference type="PANTHER" id="PTHR42732">
    <property type="entry name" value="BETA-GALACTOSIDASE"/>
    <property type="match status" value="1"/>
</dbReference>
<dbReference type="GO" id="GO:0005975">
    <property type="term" value="P:carbohydrate metabolic process"/>
    <property type="evidence" value="ECO:0007669"/>
    <property type="project" value="InterPro"/>
</dbReference>
<evidence type="ECO:0000256" key="1">
    <source>
        <dbReference type="ARBA" id="ARBA00007401"/>
    </source>
</evidence>